<dbReference type="Pfam" id="PF04883">
    <property type="entry name" value="HK97-gp10_like"/>
    <property type="match status" value="1"/>
</dbReference>
<gene>
    <name evidence="1" type="ORF">FD00_GL001744</name>
</gene>
<accession>J1F3X0</accession>
<dbReference type="GeneID" id="98316212"/>
<comment type="caution">
    <text evidence="1">The sequence shown here is derived from an EMBL/GenBank/DDBJ whole genome shotgun (WGS) entry which is preliminary data.</text>
</comment>
<sequence>MTELDNQLDSWLRTIAKKIPSTEDTAKITEAGANVLAKHLKAEADKHRTDRNDVKYGHLADNVVAQNTDIDGEKNGNSVVGFSKKAFVARFLNDGTKNMAATHFADNARKEAQDDVLKAQMEEYDKLTGGGD</sequence>
<dbReference type="NCBIfam" id="TIGR01725">
    <property type="entry name" value="phge_HK97_gp10"/>
    <property type="match status" value="1"/>
</dbReference>
<dbReference type="InterPro" id="IPR010064">
    <property type="entry name" value="HK97-gp10_tail"/>
</dbReference>
<evidence type="ECO:0000313" key="1">
    <source>
        <dbReference type="EMBL" id="KRN08827.1"/>
    </source>
</evidence>
<dbReference type="AlphaFoldDB" id="J1F3X0"/>
<dbReference type="OrthoDB" id="2146187at2"/>
<proteinExistence type="predicted"/>
<organism evidence="1 2">
    <name type="scientific">Liquorilactobacillus mali KCTC 3596 = DSM 20444</name>
    <dbReference type="NCBI Taxonomy" id="1046596"/>
    <lineage>
        <taxon>Bacteria</taxon>
        <taxon>Bacillati</taxon>
        <taxon>Bacillota</taxon>
        <taxon>Bacilli</taxon>
        <taxon>Lactobacillales</taxon>
        <taxon>Lactobacillaceae</taxon>
        <taxon>Liquorilactobacillus</taxon>
    </lineage>
</organism>
<dbReference type="RefSeq" id="WP_003688666.1">
    <property type="nucleotide sequence ID" value="NZ_AKKT01000064.1"/>
</dbReference>
<dbReference type="PATRIC" id="fig|1046596.6.peg.1834"/>
<reference evidence="1 2" key="1">
    <citation type="journal article" date="2015" name="Genome Announc.">
        <title>Expanding the biotechnology potential of lactobacilli through comparative genomics of 213 strains and associated genera.</title>
        <authorList>
            <person name="Sun Z."/>
            <person name="Harris H.M."/>
            <person name="McCann A."/>
            <person name="Guo C."/>
            <person name="Argimon S."/>
            <person name="Zhang W."/>
            <person name="Yang X."/>
            <person name="Jeffery I.B."/>
            <person name="Cooney J.C."/>
            <person name="Kagawa T.F."/>
            <person name="Liu W."/>
            <person name="Song Y."/>
            <person name="Salvetti E."/>
            <person name="Wrobel A."/>
            <person name="Rasinkangas P."/>
            <person name="Parkhill J."/>
            <person name="Rea M.C."/>
            <person name="O'Sullivan O."/>
            <person name="Ritari J."/>
            <person name="Douillard F.P."/>
            <person name="Paul Ross R."/>
            <person name="Yang R."/>
            <person name="Briner A.E."/>
            <person name="Felis G.E."/>
            <person name="de Vos W.M."/>
            <person name="Barrangou R."/>
            <person name="Klaenhammer T.R."/>
            <person name="Caufield P.W."/>
            <person name="Cui Y."/>
            <person name="Zhang H."/>
            <person name="O'Toole P.W."/>
        </authorList>
    </citation>
    <scope>NUCLEOTIDE SEQUENCE [LARGE SCALE GENOMIC DNA]</scope>
    <source>
        <strain evidence="1 2">DSM 20444</strain>
    </source>
</reference>
<dbReference type="EMBL" id="AYYH01000046">
    <property type="protein sequence ID" value="KRN08827.1"/>
    <property type="molecule type" value="Genomic_DNA"/>
</dbReference>
<keyword evidence="2" id="KW-1185">Reference proteome</keyword>
<protein>
    <submittedName>
        <fullName evidence="1">Phage-related head-tail joining protein</fullName>
    </submittedName>
</protein>
<dbReference type="Proteomes" id="UP000050898">
    <property type="component" value="Unassembled WGS sequence"/>
</dbReference>
<name>J1F3X0_9LACO</name>
<evidence type="ECO:0000313" key="2">
    <source>
        <dbReference type="Proteomes" id="UP000050898"/>
    </source>
</evidence>